<name>A0ABW8TTU7_9CLOT</name>
<comment type="caution">
    <text evidence="3">The sequence shown here is derived from an EMBL/GenBank/DDBJ whole genome shotgun (WGS) entry which is preliminary data.</text>
</comment>
<evidence type="ECO:0000259" key="1">
    <source>
        <dbReference type="PROSITE" id="PS51186"/>
    </source>
</evidence>
<feature type="domain" description="N-acetyltransferase" evidence="1">
    <location>
        <begin position="1"/>
        <end position="93"/>
    </location>
</feature>
<protein>
    <submittedName>
        <fullName evidence="3">GNAT family N-acetyltransferase</fullName>
        <ecNumber evidence="3">2.3.1.-</ecNumber>
    </submittedName>
</protein>
<dbReference type="PROSITE" id="PS51186">
    <property type="entry name" value="GNAT"/>
    <property type="match status" value="1"/>
</dbReference>
<sequence length="93" mass="10475">MMELIKKDKNKFYIGDDTEHAIAEITFVPTGEDKIIIDHTYVSESLKGQGIGGQLVNKVVQYAREENKKIIPLCPFAKSVMTKSNEYKDVLLG</sequence>
<proteinExistence type="predicted"/>
<dbReference type="InterPro" id="IPR045057">
    <property type="entry name" value="Gcn5-rel_NAT"/>
</dbReference>
<dbReference type="CDD" id="cd04301">
    <property type="entry name" value="NAT_SF"/>
    <property type="match status" value="1"/>
</dbReference>
<evidence type="ECO:0000313" key="4">
    <source>
        <dbReference type="Proteomes" id="UP001623661"/>
    </source>
</evidence>
<dbReference type="GO" id="GO:0016746">
    <property type="term" value="F:acyltransferase activity"/>
    <property type="evidence" value="ECO:0007669"/>
    <property type="project" value="UniProtKB-KW"/>
</dbReference>
<dbReference type="RefSeq" id="WP_406765725.1">
    <property type="nucleotide sequence ID" value="NZ_JBJHZY010000002.1"/>
</dbReference>
<dbReference type="EC" id="2.3.1.-" evidence="3"/>
<dbReference type="Proteomes" id="UP001623661">
    <property type="component" value="Unassembled WGS sequence"/>
</dbReference>
<evidence type="ECO:0000259" key="2">
    <source>
        <dbReference type="PROSITE" id="PS51729"/>
    </source>
</evidence>
<keyword evidence="3" id="KW-0012">Acyltransferase</keyword>
<accession>A0ABW8TTU7</accession>
<dbReference type="Gene3D" id="3.40.630.30">
    <property type="match status" value="1"/>
</dbReference>
<dbReference type="EMBL" id="JBJHZY010000002">
    <property type="protein sequence ID" value="MFL0269107.1"/>
    <property type="molecule type" value="Genomic_DNA"/>
</dbReference>
<dbReference type="Pfam" id="PF14542">
    <property type="entry name" value="Acetyltransf_CG"/>
    <property type="match status" value="1"/>
</dbReference>
<keyword evidence="3" id="KW-0808">Transferase</keyword>
<dbReference type="PANTHER" id="PTHR31435">
    <property type="entry name" value="PROTEIN NATD1"/>
    <property type="match status" value="1"/>
</dbReference>
<reference evidence="3 4" key="1">
    <citation type="submission" date="2024-11" db="EMBL/GenBank/DDBJ databases">
        <authorList>
            <person name="Heng Y.C."/>
            <person name="Lim A.C.H."/>
            <person name="Lee J.K.Y."/>
            <person name="Kittelmann S."/>
        </authorList>
    </citation>
    <scope>NUCLEOTIDE SEQUENCE [LARGE SCALE GENOMIC DNA]</scope>
    <source>
        <strain evidence="3 4">WILCCON 0202</strain>
    </source>
</reference>
<dbReference type="InterPro" id="IPR031165">
    <property type="entry name" value="GNAT_YJDJ"/>
</dbReference>
<dbReference type="InterPro" id="IPR016181">
    <property type="entry name" value="Acyl_CoA_acyltransferase"/>
</dbReference>
<dbReference type="SUPFAM" id="SSF55729">
    <property type="entry name" value="Acyl-CoA N-acyltransferases (Nat)"/>
    <property type="match status" value="1"/>
</dbReference>
<feature type="domain" description="N-acetyltransferase" evidence="2">
    <location>
        <begin position="4"/>
        <end position="92"/>
    </location>
</feature>
<dbReference type="InterPro" id="IPR000182">
    <property type="entry name" value="GNAT_dom"/>
</dbReference>
<evidence type="ECO:0000313" key="3">
    <source>
        <dbReference type="EMBL" id="MFL0269107.1"/>
    </source>
</evidence>
<keyword evidence="4" id="KW-1185">Reference proteome</keyword>
<dbReference type="PANTHER" id="PTHR31435:SF10">
    <property type="entry name" value="BSR4717 PROTEIN"/>
    <property type="match status" value="1"/>
</dbReference>
<gene>
    <name evidence="3" type="ORF">ACJDUH_13495</name>
</gene>
<organism evidence="3 4">
    <name type="scientific">Candidatus Clostridium radicumherbarum</name>
    <dbReference type="NCBI Taxonomy" id="3381662"/>
    <lineage>
        <taxon>Bacteria</taxon>
        <taxon>Bacillati</taxon>
        <taxon>Bacillota</taxon>
        <taxon>Clostridia</taxon>
        <taxon>Eubacteriales</taxon>
        <taxon>Clostridiaceae</taxon>
        <taxon>Clostridium</taxon>
    </lineage>
</organism>
<dbReference type="PROSITE" id="PS51729">
    <property type="entry name" value="GNAT_YJDJ"/>
    <property type="match status" value="1"/>
</dbReference>